<sequence length="496" mass="55274">MDRRYSIQPILAKEKEEDKDKPQDTTRRGRTVPNFGKIRKWVKRSNVPRDLSKPEQEARGSWDEGMRRRDSETGLRGIVLRKGLSDDSKAFPLVKAEPRRASRAESSLVASGKRLCKWETVNLLRGKKQSDKKEEEKRSPKSRSSGNKSLEVDSSTGEEAERDVSLPLHASEAAGISRGESLESLSETEERLDSTGGHLVTNIPQRETAGDKTKSHFRGDRRPRSWRFGSSKSSSRNKAAEQPSPNKDSVAIKGRKHECRFTDNSDIDDYETSDPPRGEATSAEMFGSIRAFTASPSYPDSSTERRPSIIPTFNITNDQSNLERFLDSIGTTCVGSILEEPDENFMARAKSCDNLHQRHTDSMSIWERRKRATRDFSPGTRPIILNMEAIDDSVFCTRSVSNTLVEISSRAETFICKDDLHLGTRNITFSASSKGSTSSVGSGAAGGEGAGGRTGGCKLKKPTNLWGVSRRISVRRRNVVKDEKTEEKTENTDEPR</sequence>
<feature type="compositionally biased region" description="Gly residues" evidence="1">
    <location>
        <begin position="443"/>
        <end position="455"/>
    </location>
</feature>
<dbReference type="EMBL" id="CAJHNH020000305">
    <property type="protein sequence ID" value="CAG5116809.1"/>
    <property type="molecule type" value="Genomic_DNA"/>
</dbReference>
<dbReference type="Proteomes" id="UP000678393">
    <property type="component" value="Unassembled WGS sequence"/>
</dbReference>
<feature type="region of interest" description="Disordered" evidence="1">
    <location>
        <begin position="476"/>
        <end position="496"/>
    </location>
</feature>
<name>A0A8S3YIH9_9EUPU</name>
<comment type="caution">
    <text evidence="2">The sequence shown here is derived from an EMBL/GenBank/DDBJ whole genome shotgun (WGS) entry which is preliminary data.</text>
</comment>
<feature type="compositionally biased region" description="Basic and acidic residues" evidence="1">
    <location>
        <begin position="50"/>
        <end position="73"/>
    </location>
</feature>
<feature type="region of interest" description="Disordered" evidence="1">
    <location>
        <begin position="431"/>
        <end position="462"/>
    </location>
</feature>
<dbReference type="AlphaFoldDB" id="A0A8S3YIH9"/>
<feature type="compositionally biased region" description="Low complexity" evidence="1">
    <location>
        <begin position="226"/>
        <end position="236"/>
    </location>
</feature>
<keyword evidence="3" id="KW-1185">Reference proteome</keyword>
<evidence type="ECO:0000313" key="3">
    <source>
        <dbReference type="Proteomes" id="UP000678393"/>
    </source>
</evidence>
<proteinExistence type="predicted"/>
<reference evidence="2" key="1">
    <citation type="submission" date="2021-04" db="EMBL/GenBank/DDBJ databases">
        <authorList>
            <consortium name="Molecular Ecology Group"/>
        </authorList>
    </citation>
    <scope>NUCLEOTIDE SEQUENCE</scope>
</reference>
<evidence type="ECO:0000256" key="1">
    <source>
        <dbReference type="SAM" id="MobiDB-lite"/>
    </source>
</evidence>
<feature type="compositionally biased region" description="Low complexity" evidence="1">
    <location>
        <begin position="431"/>
        <end position="442"/>
    </location>
</feature>
<evidence type="ECO:0000313" key="2">
    <source>
        <dbReference type="EMBL" id="CAG5116809.1"/>
    </source>
</evidence>
<organism evidence="2 3">
    <name type="scientific">Candidula unifasciata</name>
    <dbReference type="NCBI Taxonomy" id="100452"/>
    <lineage>
        <taxon>Eukaryota</taxon>
        <taxon>Metazoa</taxon>
        <taxon>Spiralia</taxon>
        <taxon>Lophotrochozoa</taxon>
        <taxon>Mollusca</taxon>
        <taxon>Gastropoda</taxon>
        <taxon>Heterobranchia</taxon>
        <taxon>Euthyneura</taxon>
        <taxon>Panpulmonata</taxon>
        <taxon>Eupulmonata</taxon>
        <taxon>Stylommatophora</taxon>
        <taxon>Helicina</taxon>
        <taxon>Helicoidea</taxon>
        <taxon>Geomitridae</taxon>
        <taxon>Candidula</taxon>
    </lineage>
</organism>
<feature type="compositionally biased region" description="Polar residues" evidence="1">
    <location>
        <begin position="146"/>
        <end position="155"/>
    </location>
</feature>
<feature type="region of interest" description="Disordered" evidence="1">
    <location>
        <begin position="1"/>
        <end position="281"/>
    </location>
</feature>
<feature type="compositionally biased region" description="Basic and acidic residues" evidence="1">
    <location>
        <begin position="208"/>
        <end position="223"/>
    </location>
</feature>
<feature type="compositionally biased region" description="Basic and acidic residues" evidence="1">
    <location>
        <begin position="128"/>
        <end position="139"/>
    </location>
</feature>
<accession>A0A8S3YIH9</accession>
<protein>
    <submittedName>
        <fullName evidence="2">Uncharacterized protein</fullName>
    </submittedName>
</protein>
<feature type="compositionally biased region" description="Basic and acidic residues" evidence="1">
    <location>
        <begin position="12"/>
        <end position="27"/>
    </location>
</feature>
<dbReference type="OrthoDB" id="6142946at2759"/>
<feature type="compositionally biased region" description="Basic and acidic residues" evidence="1">
    <location>
        <begin position="479"/>
        <end position="496"/>
    </location>
</feature>
<gene>
    <name evidence="2" type="ORF">CUNI_LOCUS2367</name>
</gene>